<reference evidence="1" key="3">
    <citation type="submission" date="2022-06" db="UniProtKB">
        <authorList>
            <consortium name="EnsemblPlants"/>
        </authorList>
    </citation>
    <scope>IDENTIFICATION</scope>
</reference>
<reference evidence="2" key="1">
    <citation type="journal article" date="2013" name="Nature">
        <title>Draft genome of the wheat A-genome progenitor Triticum urartu.</title>
        <authorList>
            <person name="Ling H.Q."/>
            <person name="Zhao S."/>
            <person name="Liu D."/>
            <person name="Wang J."/>
            <person name="Sun H."/>
            <person name="Zhang C."/>
            <person name="Fan H."/>
            <person name="Li D."/>
            <person name="Dong L."/>
            <person name="Tao Y."/>
            <person name="Gao C."/>
            <person name="Wu H."/>
            <person name="Li Y."/>
            <person name="Cui Y."/>
            <person name="Guo X."/>
            <person name="Zheng S."/>
            <person name="Wang B."/>
            <person name="Yu K."/>
            <person name="Liang Q."/>
            <person name="Yang W."/>
            <person name="Lou X."/>
            <person name="Chen J."/>
            <person name="Feng M."/>
            <person name="Jian J."/>
            <person name="Zhang X."/>
            <person name="Luo G."/>
            <person name="Jiang Y."/>
            <person name="Liu J."/>
            <person name="Wang Z."/>
            <person name="Sha Y."/>
            <person name="Zhang B."/>
            <person name="Wu H."/>
            <person name="Tang D."/>
            <person name="Shen Q."/>
            <person name="Xue P."/>
            <person name="Zou S."/>
            <person name="Wang X."/>
            <person name="Liu X."/>
            <person name="Wang F."/>
            <person name="Yang Y."/>
            <person name="An X."/>
            <person name="Dong Z."/>
            <person name="Zhang K."/>
            <person name="Zhang X."/>
            <person name="Luo M.C."/>
            <person name="Dvorak J."/>
            <person name="Tong Y."/>
            <person name="Wang J."/>
            <person name="Yang H."/>
            <person name="Li Z."/>
            <person name="Wang D."/>
            <person name="Zhang A."/>
            <person name="Wang J."/>
        </authorList>
    </citation>
    <scope>NUCLEOTIDE SEQUENCE</scope>
    <source>
        <strain evidence="2">cv. G1812</strain>
    </source>
</reference>
<dbReference type="Gramene" id="TuG1812G0300001550.01.T03">
    <property type="protein sequence ID" value="TuG1812G0300001550.01.T03.cds433931"/>
    <property type="gene ID" value="TuG1812G0300001550.01"/>
</dbReference>
<sequence>MWTTCRRPVFCEVEESQSHLAAISFIQPAAALADSSSPPVLLLSRLLPIVRPHTAPPFLLPSHRSPLTLGVGEEAEPLPAAGPQHLLFDHAEEALDLHPCVCAEMTRGKVPSYLFVSYIGDVVS</sequence>
<dbReference type="AlphaFoldDB" id="A0A8R7PQB5"/>
<name>A0A8R7PQB5_TRIUA</name>
<protein>
    <submittedName>
        <fullName evidence="1">Uncharacterized protein</fullName>
    </submittedName>
</protein>
<dbReference type="EnsemblPlants" id="TuG1812G0300001550.01.T03">
    <property type="protein sequence ID" value="TuG1812G0300001550.01.T03.cds433931"/>
    <property type="gene ID" value="TuG1812G0300001550.01"/>
</dbReference>
<keyword evidence="2" id="KW-1185">Reference proteome</keyword>
<proteinExistence type="predicted"/>
<reference evidence="1" key="2">
    <citation type="submission" date="2018-03" db="EMBL/GenBank/DDBJ databases">
        <title>The Triticum urartu genome reveals the dynamic nature of wheat genome evolution.</title>
        <authorList>
            <person name="Ling H."/>
            <person name="Ma B."/>
            <person name="Shi X."/>
            <person name="Liu H."/>
            <person name="Dong L."/>
            <person name="Sun H."/>
            <person name="Cao Y."/>
            <person name="Gao Q."/>
            <person name="Zheng S."/>
            <person name="Li Y."/>
            <person name="Yu Y."/>
            <person name="Du H."/>
            <person name="Qi M."/>
            <person name="Li Y."/>
            <person name="Yu H."/>
            <person name="Cui Y."/>
            <person name="Wang N."/>
            <person name="Chen C."/>
            <person name="Wu H."/>
            <person name="Zhao Y."/>
            <person name="Zhang J."/>
            <person name="Li Y."/>
            <person name="Zhou W."/>
            <person name="Zhang B."/>
            <person name="Hu W."/>
            <person name="Eijk M."/>
            <person name="Tang J."/>
            <person name="Witsenboer H."/>
            <person name="Zhao S."/>
            <person name="Li Z."/>
            <person name="Zhang A."/>
            <person name="Wang D."/>
            <person name="Liang C."/>
        </authorList>
    </citation>
    <scope>NUCLEOTIDE SEQUENCE [LARGE SCALE GENOMIC DNA]</scope>
    <source>
        <strain evidence="1">cv. G1812</strain>
    </source>
</reference>
<evidence type="ECO:0000313" key="1">
    <source>
        <dbReference type="EnsemblPlants" id="TuG1812G0300001550.01.T03.cds433931"/>
    </source>
</evidence>
<evidence type="ECO:0000313" key="2">
    <source>
        <dbReference type="Proteomes" id="UP000015106"/>
    </source>
</evidence>
<accession>A0A8R7PQB5</accession>
<dbReference type="Proteomes" id="UP000015106">
    <property type="component" value="Chromosome 3"/>
</dbReference>
<organism evidence="1 2">
    <name type="scientific">Triticum urartu</name>
    <name type="common">Red wild einkorn</name>
    <name type="synonym">Crithodium urartu</name>
    <dbReference type="NCBI Taxonomy" id="4572"/>
    <lineage>
        <taxon>Eukaryota</taxon>
        <taxon>Viridiplantae</taxon>
        <taxon>Streptophyta</taxon>
        <taxon>Embryophyta</taxon>
        <taxon>Tracheophyta</taxon>
        <taxon>Spermatophyta</taxon>
        <taxon>Magnoliopsida</taxon>
        <taxon>Liliopsida</taxon>
        <taxon>Poales</taxon>
        <taxon>Poaceae</taxon>
        <taxon>BOP clade</taxon>
        <taxon>Pooideae</taxon>
        <taxon>Triticodae</taxon>
        <taxon>Triticeae</taxon>
        <taxon>Triticinae</taxon>
        <taxon>Triticum</taxon>
    </lineage>
</organism>